<dbReference type="PANTHER" id="PTHR32341:SF10">
    <property type="entry name" value="INTERFERON-INDUCIBLE GTPASE 5"/>
    <property type="match status" value="1"/>
</dbReference>
<dbReference type="GO" id="GO:0005525">
    <property type="term" value="F:GTP binding"/>
    <property type="evidence" value="ECO:0007669"/>
    <property type="project" value="UniProtKB-KW"/>
</dbReference>
<dbReference type="EMBL" id="CP026108">
    <property type="protein sequence ID" value="AUT75751.1"/>
    <property type="molecule type" value="Genomic_DNA"/>
</dbReference>
<evidence type="ECO:0000313" key="6">
    <source>
        <dbReference type="Proteomes" id="UP000236649"/>
    </source>
</evidence>
<dbReference type="GeneID" id="55535705"/>
<evidence type="ECO:0000256" key="1">
    <source>
        <dbReference type="ARBA" id="ARBA00022741"/>
    </source>
</evidence>
<sequence length="347" mass="38366">MSIHHEANQMREELERDRNTTVSVALFGQPGAGKSSLINKIVGKRVAEVGVETDKTVDATPYEVNGLRFVDLPGYGTSRFPKASYFSDFQLQNFDLFLCVTSGKLHQADTELFRELHKQGKVCIYVVNKVDELWEEGVGIEELKARKERDISKNLEVPVKTIFTSCRTSEGLDQLNTEIKNNLDGAKRERWLRDAKAYSARFLEEKKEACEKYVVTAAAASAVNAINPIPGADIAVDLSILVGLFAGIRQAYGLDEAALDKLKQSAIPVVGRLASNVVSYAAREGLMQLLKRCIGREALKQFSKYVPFVGQGVAATLGYVITSNVGSMYLDDCHELAKQIIENKLVI</sequence>
<protein>
    <recommendedName>
        <fullName evidence="4">IRG-type G domain-containing protein</fullName>
    </recommendedName>
</protein>
<dbReference type="AlphaFoldDB" id="A0AAN1JKW9"/>
<dbReference type="KEGG" id="phs:C2L64_46345"/>
<dbReference type="InterPro" id="IPR027417">
    <property type="entry name" value="P-loop_NTPase"/>
</dbReference>
<dbReference type="Pfam" id="PF05049">
    <property type="entry name" value="IIGP"/>
    <property type="match status" value="1"/>
</dbReference>
<feature type="domain" description="IRG-type G" evidence="4">
    <location>
        <begin position="20"/>
        <end position="195"/>
    </location>
</feature>
<dbReference type="SUPFAM" id="SSF52540">
    <property type="entry name" value="P-loop containing nucleoside triphosphate hydrolases"/>
    <property type="match status" value="1"/>
</dbReference>
<dbReference type="RefSeq" id="WP_103154057.1">
    <property type="nucleotide sequence ID" value="NZ_CP026108.1"/>
</dbReference>
<organism evidence="5 6">
    <name type="scientific">Paraburkholderia hospita</name>
    <dbReference type="NCBI Taxonomy" id="169430"/>
    <lineage>
        <taxon>Bacteria</taxon>
        <taxon>Pseudomonadati</taxon>
        <taxon>Pseudomonadota</taxon>
        <taxon>Betaproteobacteria</taxon>
        <taxon>Burkholderiales</taxon>
        <taxon>Burkholderiaceae</taxon>
        <taxon>Paraburkholderia</taxon>
    </lineage>
</organism>
<dbReference type="PROSITE" id="PS51716">
    <property type="entry name" value="G_IRG"/>
    <property type="match status" value="1"/>
</dbReference>
<dbReference type="Proteomes" id="UP000236649">
    <property type="component" value="Chromosome 4"/>
</dbReference>
<reference evidence="5 6" key="1">
    <citation type="submission" date="2018-01" db="EMBL/GenBank/DDBJ databases">
        <title>Species boundaries and ecological features among Paraburkholderia terrae DSMZ17804T, P. hospita DSMZ17164T and P. caribensis DSMZ13236T.</title>
        <authorList>
            <person name="Pratama A.A."/>
        </authorList>
    </citation>
    <scope>NUCLEOTIDE SEQUENCE [LARGE SCALE GENOMIC DNA]</scope>
    <source>
        <strain evidence="5 6">DSM 17164</strain>
    </source>
</reference>
<dbReference type="CDD" id="cd00882">
    <property type="entry name" value="Ras_like_GTPase"/>
    <property type="match status" value="1"/>
</dbReference>
<evidence type="ECO:0000313" key="5">
    <source>
        <dbReference type="EMBL" id="AUT75751.1"/>
    </source>
</evidence>
<evidence type="ECO:0000256" key="2">
    <source>
        <dbReference type="ARBA" id="ARBA00022801"/>
    </source>
</evidence>
<dbReference type="GO" id="GO:0016787">
    <property type="term" value="F:hydrolase activity"/>
    <property type="evidence" value="ECO:0007669"/>
    <property type="project" value="UniProtKB-KW"/>
</dbReference>
<accession>A0AAN1JKW9</accession>
<evidence type="ECO:0000259" key="4">
    <source>
        <dbReference type="PROSITE" id="PS51716"/>
    </source>
</evidence>
<dbReference type="Gene3D" id="3.40.50.300">
    <property type="entry name" value="P-loop containing nucleotide triphosphate hydrolases"/>
    <property type="match status" value="1"/>
</dbReference>
<evidence type="ECO:0000256" key="3">
    <source>
        <dbReference type="ARBA" id="ARBA00023134"/>
    </source>
</evidence>
<keyword evidence="1" id="KW-0547">Nucleotide-binding</keyword>
<proteinExistence type="predicted"/>
<dbReference type="PANTHER" id="PTHR32341">
    <property type="entry name" value="INTERFERON-INDUCIBLE GTPASE"/>
    <property type="match status" value="1"/>
</dbReference>
<gene>
    <name evidence="5" type="ORF">C2L64_46345</name>
</gene>
<dbReference type="InterPro" id="IPR007743">
    <property type="entry name" value="Immunity-related_GTPase-like"/>
</dbReference>
<name>A0AAN1JKW9_9BURK</name>
<dbReference type="GO" id="GO:0016020">
    <property type="term" value="C:membrane"/>
    <property type="evidence" value="ECO:0007669"/>
    <property type="project" value="InterPro"/>
</dbReference>
<dbReference type="InterPro" id="IPR051515">
    <property type="entry name" value="IRG"/>
</dbReference>
<keyword evidence="3" id="KW-0342">GTP-binding</keyword>
<dbReference type="InterPro" id="IPR030385">
    <property type="entry name" value="G_IRG_dom"/>
</dbReference>
<keyword evidence="2" id="KW-0378">Hydrolase</keyword>